<accession>A0A0G0ZIZ7</accession>
<dbReference type="EMBL" id="LCCA01000015">
    <property type="protein sequence ID" value="KKS22026.1"/>
    <property type="molecule type" value="Genomic_DNA"/>
</dbReference>
<reference evidence="2 3" key="1">
    <citation type="journal article" date="2015" name="Nature">
        <title>rRNA introns, odd ribosomes, and small enigmatic genomes across a large radiation of phyla.</title>
        <authorList>
            <person name="Brown C.T."/>
            <person name="Hug L.A."/>
            <person name="Thomas B.C."/>
            <person name="Sharon I."/>
            <person name="Castelle C.J."/>
            <person name="Singh A."/>
            <person name="Wilkins M.J."/>
            <person name="Williams K.H."/>
            <person name="Banfield J.F."/>
        </authorList>
    </citation>
    <scope>NUCLEOTIDE SEQUENCE [LARGE SCALE GENOMIC DNA]</scope>
</reference>
<evidence type="ECO:0008006" key="4">
    <source>
        <dbReference type="Google" id="ProtNLM"/>
    </source>
</evidence>
<dbReference type="AlphaFoldDB" id="A0A0G0ZIZ7"/>
<comment type="caution">
    <text evidence="2">The sequence shown here is derived from an EMBL/GenBank/DDBJ whole genome shotgun (WGS) entry which is preliminary data.</text>
</comment>
<protein>
    <recommendedName>
        <fullName evidence="4">LVIVD repeat protein</fullName>
    </recommendedName>
</protein>
<gene>
    <name evidence="2" type="ORF">UU80_C0015G0021</name>
</gene>
<dbReference type="Gene3D" id="3.30.700.10">
    <property type="entry name" value="Glycoprotein, Type 4 Pilin"/>
    <property type="match status" value="1"/>
</dbReference>
<feature type="transmembrane region" description="Helical" evidence="1">
    <location>
        <begin position="20"/>
        <end position="39"/>
    </location>
</feature>
<dbReference type="STRING" id="1619103.UU80_C0015G0021"/>
<dbReference type="Proteomes" id="UP000034920">
    <property type="component" value="Unassembled WGS sequence"/>
</dbReference>
<keyword evidence="1" id="KW-0812">Transmembrane</keyword>
<dbReference type="SUPFAM" id="SSF69322">
    <property type="entry name" value="Tricorn protease domain 2"/>
    <property type="match status" value="1"/>
</dbReference>
<organism evidence="2 3">
    <name type="scientific">candidate division WWE3 bacterium GW2011_GWA1_41_8</name>
    <dbReference type="NCBI Taxonomy" id="1619103"/>
    <lineage>
        <taxon>Bacteria</taxon>
        <taxon>Katanobacteria</taxon>
    </lineage>
</organism>
<keyword evidence="1" id="KW-0472">Membrane</keyword>
<keyword evidence="1" id="KW-1133">Transmembrane helix</keyword>
<dbReference type="InterPro" id="IPR013211">
    <property type="entry name" value="LVIVD"/>
</dbReference>
<name>A0A0G0ZIZ7_UNCKA</name>
<evidence type="ECO:0000313" key="2">
    <source>
        <dbReference type="EMBL" id="KKS22026.1"/>
    </source>
</evidence>
<evidence type="ECO:0000256" key="1">
    <source>
        <dbReference type="SAM" id="Phobius"/>
    </source>
</evidence>
<evidence type="ECO:0000313" key="3">
    <source>
        <dbReference type="Proteomes" id="UP000034920"/>
    </source>
</evidence>
<proteinExistence type="predicted"/>
<sequence>MLTRTLGTLKNERGQLLVELMVVIGLFAILAPVILTGYVSSVSGKAQQKERLEAISLLKEAEEAVRSIREADWENLIPLNTEIHTTRSGTGWVFTPTTETLGNFSRNIVISEVYRDVNGTILPTGTPDQIDPSTKKAKISVSWTKPIPSTVESTLYLTRYINNASRTETTYTDFNNGVKASVDITNTIDGEVILGPGGSADWCAPGNPIVSHNLPGNGAADNGAAGNVVAGSNLAYAGTGMNASSYPFYSIKINSSVFPPVIDLIGYYEAPGLKTSDVYGADDYAYLSPDKNTNEEVIILDVSGVNPSFVSKIDISGTKGSRAIFVSGNYLYFVGFNNKLYVYDVTNHSSPTAKGSITVGEANKIYVLGDYVYLAMNTTTSQLKVIDASDKDNLSVASSLTVNDKEGVDVFVRSYFDGSGDMQTRAYLITALSSGSNFFIVNANDPAAPTVIGGGYSTTPMDPKGITVIDERAIIVGVYRPQYQVLIVESDAYDLCAIVPKVGDPDIDDINDISSIRIDDHAYSYLVTGNTDKAFQIIEGGLGGGGLHVPSGIFESQPLDLAGRDVALNRFFVNYDKPADTDIKFQVSGADPGGTGCSDALYTFIGPDGTTSTYYSDGGFIPWNNDGLDYENPSRCFKYKVFLYTSDTSKTPSLYDFTVNYSP</sequence>
<dbReference type="InterPro" id="IPR045584">
    <property type="entry name" value="Pilin-like"/>
</dbReference>
<dbReference type="Pfam" id="PF08309">
    <property type="entry name" value="LVIVD"/>
    <property type="match status" value="2"/>
</dbReference>
<dbReference type="SUPFAM" id="SSF54523">
    <property type="entry name" value="Pili subunits"/>
    <property type="match status" value="1"/>
</dbReference>